<feature type="transmembrane region" description="Helical" evidence="1">
    <location>
        <begin position="647"/>
        <end position="668"/>
    </location>
</feature>
<feature type="transmembrane region" description="Helical" evidence="1">
    <location>
        <begin position="688"/>
        <end position="709"/>
    </location>
</feature>
<organism evidence="2 3">
    <name type="scientific">Trichoglossum hirsutum</name>
    <dbReference type="NCBI Taxonomy" id="265104"/>
    <lineage>
        <taxon>Eukaryota</taxon>
        <taxon>Fungi</taxon>
        <taxon>Dikarya</taxon>
        <taxon>Ascomycota</taxon>
        <taxon>Pezizomycotina</taxon>
        <taxon>Geoglossomycetes</taxon>
        <taxon>Geoglossales</taxon>
        <taxon>Geoglossaceae</taxon>
        <taxon>Trichoglossum</taxon>
    </lineage>
</organism>
<keyword evidence="3" id="KW-1185">Reference proteome</keyword>
<gene>
    <name evidence="2" type="ORF">GP486_004298</name>
</gene>
<keyword evidence="1" id="KW-1133">Transmembrane helix</keyword>
<evidence type="ECO:0000313" key="3">
    <source>
        <dbReference type="Proteomes" id="UP000750711"/>
    </source>
</evidence>
<name>A0A9P8LBB5_9PEZI</name>
<keyword evidence="1" id="KW-0812">Transmembrane</keyword>
<reference evidence="2" key="1">
    <citation type="submission" date="2021-03" db="EMBL/GenBank/DDBJ databases">
        <title>Comparative genomics and phylogenomic investigation of the class Geoglossomycetes provide insights into ecological specialization and systematics.</title>
        <authorList>
            <person name="Melie T."/>
            <person name="Pirro S."/>
            <person name="Miller A.N."/>
            <person name="Quandt A."/>
        </authorList>
    </citation>
    <scope>NUCLEOTIDE SEQUENCE</scope>
    <source>
        <strain evidence="2">CAQ_001_2017</strain>
    </source>
</reference>
<dbReference type="Proteomes" id="UP000750711">
    <property type="component" value="Unassembled WGS sequence"/>
</dbReference>
<keyword evidence="1" id="KW-0472">Membrane</keyword>
<comment type="caution">
    <text evidence="2">The sequence shown here is derived from an EMBL/GenBank/DDBJ whole genome shotgun (WGS) entry which is preliminary data.</text>
</comment>
<evidence type="ECO:0000256" key="1">
    <source>
        <dbReference type="SAM" id="Phobius"/>
    </source>
</evidence>
<dbReference type="EMBL" id="JAGHQM010000660">
    <property type="protein sequence ID" value="KAH0559167.1"/>
    <property type="molecule type" value="Genomic_DNA"/>
</dbReference>
<accession>A0A9P8LBB5</accession>
<proteinExistence type="predicted"/>
<dbReference type="AlphaFoldDB" id="A0A9P8LBB5"/>
<protein>
    <submittedName>
        <fullName evidence="2">Uncharacterized protein</fullName>
    </submittedName>
</protein>
<sequence length="760" mass="86316">MDLTSTVFSITLNPPLGNRNDPIDTANREMQDYQTYVNELCDRLPGSFDRLNRFLNRGNCPCFDTKKTSNSTTSGNLMARLGHRRQNDSSCRTFDLNQPCDCVERGGNCVCWATSDVPTCPNGCKTSSMEDSVRVYAIDPEKSNWEEFLDVKEYHASKPDEFRCLQERLYSDPVFGTEEDEDESTIPTTVPSGDPLPRNSCRLITVNHLSPKVAKLLGAKFKISADFFNRHLPGTEAISGRLVSRLPSSVQIDFDELYESAVEFKNIAPNVKEKDLAEKGHSIIKENIEKHFLFLVGWDYFPITERDWASSIGNIKMKSGYEVLLREEGMSPKNVFQFNLNHRISVFSEPVGHPRTAIIIFYPVLPVHTTGFKASAERSGQCIHDLRLSQQPCPCGLHGNTDSVRFRSIPNAVPTPAQWKEIRADPHVSEWEVKRRKQSYASAYDMVLKLHLKERLKKRQTWTQRQNQNQPDHMIADPMQTDIGGTNNDMFIHIFGAPLFRLVSANWARLIVRRSFDLDLLEWRSSNCLHSETVEEIKSRRVAITRHQRDITTSLDILRSLAAAEKGIPLQLHEVGPGFDLVRPNGFMATKDMSDSWWNIFWDFYELKVSMETLQKRATKIHDGIVGQIGVVGSENSGNSNRHSRTLNIIAFVFTSILLPFSIVPPIFNTLDGHGGPEKSVHNFKVAMGSTAGLTIFIFIALAFLLELYGAGELSRPWWVKKISVSRLLKWCEQDEAKTLIEENENREKRARQNGMQETA</sequence>
<evidence type="ECO:0000313" key="2">
    <source>
        <dbReference type="EMBL" id="KAH0559167.1"/>
    </source>
</evidence>